<dbReference type="EMBL" id="CM002869">
    <property type="protein sequence ID" value="KFK43840.1"/>
    <property type="molecule type" value="Genomic_DNA"/>
</dbReference>
<dbReference type="PANTHER" id="PTHR48475:SF2">
    <property type="entry name" value="RIBONUCLEASE H"/>
    <property type="match status" value="1"/>
</dbReference>
<dbReference type="OrthoDB" id="1938451at2759"/>
<dbReference type="Proteomes" id="UP000029120">
    <property type="component" value="Chromosome 1"/>
</dbReference>
<accession>A0A087HNY8</accession>
<proteinExistence type="predicted"/>
<dbReference type="Gene3D" id="3.10.20.370">
    <property type="match status" value="1"/>
</dbReference>
<name>A0A087HNY8_ARAAL</name>
<evidence type="ECO:0000259" key="2">
    <source>
        <dbReference type="Pfam" id="PF17919"/>
    </source>
</evidence>
<protein>
    <recommendedName>
        <fullName evidence="2">Reverse transcriptase/retrotransposon-derived protein RNase H-like domain-containing protein</fullName>
    </recommendedName>
</protein>
<gene>
    <name evidence="3" type="ordered locus">AALP_Aa1g180400</name>
</gene>
<feature type="domain" description="Reverse transcriptase/retrotransposon-derived protein RNase H-like" evidence="2">
    <location>
        <begin position="232"/>
        <end position="330"/>
    </location>
</feature>
<evidence type="ECO:0000313" key="4">
    <source>
        <dbReference type="Proteomes" id="UP000029120"/>
    </source>
</evidence>
<evidence type="ECO:0000313" key="3">
    <source>
        <dbReference type="EMBL" id="KFK43840.1"/>
    </source>
</evidence>
<dbReference type="Pfam" id="PF17919">
    <property type="entry name" value="RT_RNaseH_2"/>
    <property type="match status" value="1"/>
</dbReference>
<sequence length="362" mass="40484">MSATLDALLESADRQNKTNGTITEELKSIGADVRARALEPGLFRKLAPRLDPVALNFTTPVGSSNRPRQQHPSADAKDGRSVLLAQALCEKAKIGDELIEVDDDDEDLARQVVPELTKHERARQAAARGRNTYHRQAALQEFPAVDDDGLAGRDVNHAELPEVEAAVREKCADRQKTTQQIDALIQMSSPKSKQEVQRLTGRVAALNRFISRSTDKCLPFYDTLRKNRKFEWTEKCEDAFRQLKEYLASPPVLAKPVHGEPLFLYRAVSETAVSGVLVGEERGEQKPIFYISKSLTEAETRYPVMEKLALSVLTTARKLRPYFQSHPIVVLSTFPLRSVLHSPSQSSRLAKWAIELSEYNIA</sequence>
<dbReference type="PANTHER" id="PTHR48475">
    <property type="entry name" value="RIBONUCLEASE H"/>
    <property type="match status" value="1"/>
</dbReference>
<dbReference type="InterPro" id="IPR041577">
    <property type="entry name" value="RT_RNaseH_2"/>
</dbReference>
<dbReference type="OMA" id="RRTRMWT"/>
<dbReference type="InterPro" id="IPR043502">
    <property type="entry name" value="DNA/RNA_pol_sf"/>
</dbReference>
<dbReference type="Gramene" id="KFK43840">
    <property type="protein sequence ID" value="KFK43840"/>
    <property type="gene ID" value="AALP_AA1G180400"/>
</dbReference>
<reference evidence="4" key="1">
    <citation type="journal article" date="2015" name="Nat. Plants">
        <title>Genome expansion of Arabis alpina linked with retrotransposition and reduced symmetric DNA methylation.</title>
        <authorList>
            <person name="Willing E.M."/>
            <person name="Rawat V."/>
            <person name="Mandakova T."/>
            <person name="Maumus F."/>
            <person name="James G.V."/>
            <person name="Nordstroem K.J."/>
            <person name="Becker C."/>
            <person name="Warthmann N."/>
            <person name="Chica C."/>
            <person name="Szarzynska B."/>
            <person name="Zytnicki M."/>
            <person name="Albani M.C."/>
            <person name="Kiefer C."/>
            <person name="Bergonzi S."/>
            <person name="Castaings L."/>
            <person name="Mateos J.L."/>
            <person name="Berns M.C."/>
            <person name="Bujdoso N."/>
            <person name="Piofczyk T."/>
            <person name="de Lorenzo L."/>
            <person name="Barrero-Sicilia C."/>
            <person name="Mateos I."/>
            <person name="Piednoel M."/>
            <person name="Hagmann J."/>
            <person name="Chen-Min-Tao R."/>
            <person name="Iglesias-Fernandez R."/>
            <person name="Schuster S.C."/>
            <person name="Alonso-Blanco C."/>
            <person name="Roudier F."/>
            <person name="Carbonero P."/>
            <person name="Paz-Ares J."/>
            <person name="Davis S.J."/>
            <person name="Pecinka A."/>
            <person name="Quesneville H."/>
            <person name="Colot V."/>
            <person name="Lysak M.A."/>
            <person name="Weigel D."/>
            <person name="Coupland G."/>
            <person name="Schneeberger K."/>
        </authorList>
    </citation>
    <scope>NUCLEOTIDE SEQUENCE [LARGE SCALE GENOMIC DNA]</scope>
    <source>
        <strain evidence="4">cv. Pajares</strain>
    </source>
</reference>
<keyword evidence="4" id="KW-1185">Reference proteome</keyword>
<dbReference type="Gene3D" id="3.30.70.270">
    <property type="match status" value="1"/>
</dbReference>
<dbReference type="SUPFAM" id="SSF56672">
    <property type="entry name" value="DNA/RNA polymerases"/>
    <property type="match status" value="1"/>
</dbReference>
<feature type="compositionally biased region" description="Polar residues" evidence="1">
    <location>
        <begin position="58"/>
        <end position="72"/>
    </location>
</feature>
<dbReference type="AlphaFoldDB" id="A0A087HNY8"/>
<evidence type="ECO:0000256" key="1">
    <source>
        <dbReference type="SAM" id="MobiDB-lite"/>
    </source>
</evidence>
<organism evidence="3 4">
    <name type="scientific">Arabis alpina</name>
    <name type="common">Alpine rock-cress</name>
    <dbReference type="NCBI Taxonomy" id="50452"/>
    <lineage>
        <taxon>Eukaryota</taxon>
        <taxon>Viridiplantae</taxon>
        <taxon>Streptophyta</taxon>
        <taxon>Embryophyta</taxon>
        <taxon>Tracheophyta</taxon>
        <taxon>Spermatophyta</taxon>
        <taxon>Magnoliopsida</taxon>
        <taxon>eudicotyledons</taxon>
        <taxon>Gunneridae</taxon>
        <taxon>Pentapetalae</taxon>
        <taxon>rosids</taxon>
        <taxon>malvids</taxon>
        <taxon>Brassicales</taxon>
        <taxon>Brassicaceae</taxon>
        <taxon>Arabideae</taxon>
        <taxon>Arabis</taxon>
    </lineage>
</organism>
<feature type="region of interest" description="Disordered" evidence="1">
    <location>
        <begin position="58"/>
        <end position="79"/>
    </location>
</feature>
<dbReference type="eggNOG" id="KOG0017">
    <property type="taxonomic scope" value="Eukaryota"/>
</dbReference>
<dbReference type="InterPro" id="IPR043128">
    <property type="entry name" value="Rev_trsase/Diguanyl_cyclase"/>
</dbReference>